<evidence type="ECO:0000256" key="3">
    <source>
        <dbReference type="ARBA" id="ARBA00023027"/>
    </source>
</evidence>
<comment type="caution">
    <text evidence="9">The sequence shown here is derived from an EMBL/GenBank/DDBJ whole genome shotgun (WGS) entry which is preliminary data.</text>
</comment>
<dbReference type="PROSITE" id="PS00687">
    <property type="entry name" value="ALDEHYDE_DEHYDR_GLU"/>
    <property type="match status" value="1"/>
</dbReference>
<feature type="active site" evidence="5 6">
    <location>
        <position position="194"/>
    </location>
</feature>
<dbReference type="CDD" id="cd07136">
    <property type="entry name" value="ALDH_YwdH-P39616"/>
    <property type="match status" value="1"/>
</dbReference>
<dbReference type="InterPro" id="IPR016163">
    <property type="entry name" value="Ald_DH_C"/>
</dbReference>
<dbReference type="InterPro" id="IPR016160">
    <property type="entry name" value="Ald_DH_CS_CYS"/>
</dbReference>
<protein>
    <recommendedName>
        <fullName evidence="4">Aldehyde dehydrogenase</fullName>
    </recommendedName>
</protein>
<dbReference type="OrthoDB" id="9762913at2"/>
<dbReference type="Gene3D" id="3.40.605.10">
    <property type="entry name" value="Aldehyde Dehydrogenase, Chain A, domain 1"/>
    <property type="match status" value="1"/>
</dbReference>
<evidence type="ECO:0000256" key="7">
    <source>
        <dbReference type="RuleBase" id="RU003345"/>
    </source>
</evidence>
<dbReference type="InterPro" id="IPR029510">
    <property type="entry name" value="Ald_DH_CS_GLU"/>
</dbReference>
<dbReference type="PANTHER" id="PTHR43570">
    <property type="entry name" value="ALDEHYDE DEHYDROGENASE"/>
    <property type="match status" value="1"/>
</dbReference>
<keyword evidence="3" id="KW-0520">NAD</keyword>
<dbReference type="InterPro" id="IPR016162">
    <property type="entry name" value="Ald_DH_N"/>
</dbReference>
<dbReference type="Pfam" id="PF00171">
    <property type="entry name" value="Aldedh"/>
    <property type="match status" value="1"/>
</dbReference>
<dbReference type="GO" id="GO:0006081">
    <property type="term" value="P:aldehyde metabolic process"/>
    <property type="evidence" value="ECO:0007669"/>
    <property type="project" value="InterPro"/>
</dbReference>
<evidence type="ECO:0000256" key="5">
    <source>
        <dbReference type="PIRSR" id="PIRSR036492-1"/>
    </source>
</evidence>
<evidence type="ECO:0000313" key="9">
    <source>
        <dbReference type="EMBL" id="TRX16049.1"/>
    </source>
</evidence>
<dbReference type="PIRSF" id="PIRSF036492">
    <property type="entry name" value="ALDH"/>
    <property type="match status" value="1"/>
</dbReference>
<dbReference type="Proteomes" id="UP000318585">
    <property type="component" value="Unassembled WGS sequence"/>
</dbReference>
<evidence type="ECO:0000256" key="6">
    <source>
        <dbReference type="PROSITE-ProRule" id="PRU10007"/>
    </source>
</evidence>
<comment type="similarity">
    <text evidence="1 4 7">Belongs to the aldehyde dehydrogenase family.</text>
</comment>
<reference evidence="9 10" key="1">
    <citation type="submission" date="2019-07" db="EMBL/GenBank/DDBJ databases">
        <title>Novel species of Flavobacterium.</title>
        <authorList>
            <person name="Liu Q."/>
            <person name="Xin Y.-H."/>
        </authorList>
    </citation>
    <scope>NUCLEOTIDE SEQUENCE [LARGE SCALE GENOMIC DNA]</scope>
    <source>
        <strain evidence="9 10">LB3P56</strain>
    </source>
</reference>
<keyword evidence="10" id="KW-1185">Reference proteome</keyword>
<gene>
    <name evidence="9" type="ORF">FNW17_15070</name>
</gene>
<dbReference type="InterPro" id="IPR012394">
    <property type="entry name" value="Aldehyde_DH_NAD(P)"/>
</dbReference>
<dbReference type="InterPro" id="IPR016161">
    <property type="entry name" value="Ald_DH/histidinol_DH"/>
</dbReference>
<sequence>MESKTNISFRKETLTKLLNEVILHENEIMEALYFDFKKPAFESVLTETSYVISELKDTIKNLNKWAKPRRVFPSLLNFPSKDYIFKEPYGKILIISPWNYPFQLALCPLISAFAAGNQVVLKPSELTPKTSEIIEKIISKVFIKKDVNVIEGGIEVSQQLLSERWDYIFFTGSVSVGKIVAKAAAENLTPVTLELGGKNPCVIDETANLKLAAKRIVWGKFMNAGQTCIAPDYILVQKNMKSHFVDYLKEEITKAYGENPSISPDFARIINTKNCQRLISLIDSEKVIFGGQTDIKNCYIAPTLIEETSIETEVMKDEIFGPILPILTYEKEIEIDAIISKYEKPLAFYIFSENRIFSKHMIQKYSFGGGCVNDTMVHFSNKRLPFGGVGHSGIGAYHGILSFDTFSHKKSILIKSNLLDLPFRYAPYKDKLATIKKILNWL</sequence>
<dbReference type="SUPFAM" id="SSF53720">
    <property type="entry name" value="ALDH-like"/>
    <property type="match status" value="1"/>
</dbReference>
<feature type="active site" evidence="5">
    <location>
        <position position="228"/>
    </location>
</feature>
<dbReference type="GO" id="GO:0005737">
    <property type="term" value="C:cytoplasm"/>
    <property type="evidence" value="ECO:0007669"/>
    <property type="project" value="TreeGrafter"/>
</dbReference>
<organism evidence="9 10">
    <name type="scientific">Flavobacterium franklandianum</name>
    <dbReference type="NCBI Taxonomy" id="2594430"/>
    <lineage>
        <taxon>Bacteria</taxon>
        <taxon>Pseudomonadati</taxon>
        <taxon>Bacteroidota</taxon>
        <taxon>Flavobacteriia</taxon>
        <taxon>Flavobacteriales</taxon>
        <taxon>Flavobacteriaceae</taxon>
        <taxon>Flavobacterium</taxon>
    </lineage>
</organism>
<dbReference type="PROSITE" id="PS00070">
    <property type="entry name" value="ALDEHYDE_DEHYDR_CYS"/>
    <property type="match status" value="1"/>
</dbReference>
<dbReference type="EMBL" id="VJZR01000020">
    <property type="protein sequence ID" value="TRX16049.1"/>
    <property type="molecule type" value="Genomic_DNA"/>
</dbReference>
<dbReference type="FunFam" id="3.40.605.10:FF:000004">
    <property type="entry name" value="Aldehyde dehydrogenase"/>
    <property type="match status" value="1"/>
</dbReference>
<feature type="domain" description="Aldehyde dehydrogenase" evidence="8">
    <location>
        <begin position="4"/>
        <end position="412"/>
    </location>
</feature>
<dbReference type="InterPro" id="IPR015590">
    <property type="entry name" value="Aldehyde_DH_dom"/>
</dbReference>
<dbReference type="GO" id="GO:0004029">
    <property type="term" value="F:aldehyde dehydrogenase (NAD+) activity"/>
    <property type="evidence" value="ECO:0007669"/>
    <property type="project" value="TreeGrafter"/>
</dbReference>
<dbReference type="FunFam" id="3.40.309.10:FF:000003">
    <property type="entry name" value="Aldehyde dehydrogenase"/>
    <property type="match status" value="1"/>
</dbReference>
<accession>A0A553C695</accession>
<dbReference type="AlphaFoldDB" id="A0A553C695"/>
<evidence type="ECO:0000256" key="2">
    <source>
        <dbReference type="ARBA" id="ARBA00023002"/>
    </source>
</evidence>
<dbReference type="RefSeq" id="WP_144072075.1">
    <property type="nucleotide sequence ID" value="NZ_VJZR01000020.1"/>
</dbReference>
<dbReference type="Gene3D" id="3.40.309.10">
    <property type="entry name" value="Aldehyde Dehydrogenase, Chain A, domain 2"/>
    <property type="match status" value="1"/>
</dbReference>
<keyword evidence="2 4" id="KW-0560">Oxidoreductase</keyword>
<evidence type="ECO:0000259" key="8">
    <source>
        <dbReference type="Pfam" id="PF00171"/>
    </source>
</evidence>
<dbReference type="PANTHER" id="PTHR43570:SF16">
    <property type="entry name" value="ALDEHYDE DEHYDROGENASE TYPE III, ISOFORM Q"/>
    <property type="match status" value="1"/>
</dbReference>
<evidence type="ECO:0000313" key="10">
    <source>
        <dbReference type="Proteomes" id="UP000318585"/>
    </source>
</evidence>
<name>A0A553C695_9FLAO</name>
<evidence type="ECO:0000256" key="4">
    <source>
        <dbReference type="PIRNR" id="PIRNR036492"/>
    </source>
</evidence>
<proteinExistence type="inferred from homology"/>
<evidence type="ECO:0000256" key="1">
    <source>
        <dbReference type="ARBA" id="ARBA00009986"/>
    </source>
</evidence>